<proteinExistence type="predicted"/>
<accession>A0A1E1MH75</accession>
<name>A0A1E1MH75_RHYSE</name>
<dbReference type="EMBL" id="FJVC01000335">
    <property type="protein sequence ID" value="CZT48452.1"/>
    <property type="molecule type" value="Genomic_DNA"/>
</dbReference>
<organism evidence="2 3">
    <name type="scientific">Rhynchosporium secalis</name>
    <name type="common">Barley scald fungus</name>
    <dbReference type="NCBI Taxonomy" id="38038"/>
    <lineage>
        <taxon>Eukaryota</taxon>
        <taxon>Fungi</taxon>
        <taxon>Dikarya</taxon>
        <taxon>Ascomycota</taxon>
        <taxon>Pezizomycotina</taxon>
        <taxon>Leotiomycetes</taxon>
        <taxon>Helotiales</taxon>
        <taxon>Ploettnerulaceae</taxon>
        <taxon>Rhynchosporium</taxon>
    </lineage>
</organism>
<reference evidence="3" key="1">
    <citation type="submission" date="2016-03" db="EMBL/GenBank/DDBJ databases">
        <authorList>
            <person name="Guldener U."/>
        </authorList>
    </citation>
    <scope>NUCLEOTIDE SEQUENCE [LARGE SCALE GENOMIC DNA]</scope>
</reference>
<evidence type="ECO:0000313" key="3">
    <source>
        <dbReference type="Proteomes" id="UP000177625"/>
    </source>
</evidence>
<evidence type="ECO:0000256" key="1">
    <source>
        <dbReference type="SAM" id="MobiDB-lite"/>
    </source>
</evidence>
<gene>
    <name evidence="2" type="ORF">RSE6_09141</name>
</gene>
<keyword evidence="3" id="KW-1185">Reference proteome</keyword>
<feature type="region of interest" description="Disordered" evidence="1">
    <location>
        <begin position="76"/>
        <end position="104"/>
    </location>
</feature>
<dbReference type="AlphaFoldDB" id="A0A1E1MH75"/>
<protein>
    <submittedName>
        <fullName evidence="2">Uncharacterized protein</fullName>
    </submittedName>
</protein>
<evidence type="ECO:0000313" key="2">
    <source>
        <dbReference type="EMBL" id="CZT48452.1"/>
    </source>
</evidence>
<dbReference type="Proteomes" id="UP000177625">
    <property type="component" value="Unassembled WGS sequence"/>
</dbReference>
<sequence length="117" mass="13564">MRLSRQSLNVQRSELLMPFAVQLTHLGYRAASHVTASSCQNSEEGSTCRNQLFYTFWLYKEDVVFDSYEPISEKVPAKRRYTRPRPNIGQSEVKRSRRRQADGEILILLSPNRSTRG</sequence>